<dbReference type="PANTHER" id="PTHR46233">
    <property type="entry name" value="HYDROXYACYLGLUTATHIONE HYDROLASE GLOC"/>
    <property type="match status" value="1"/>
</dbReference>
<reference evidence="8" key="1">
    <citation type="journal article" date="2019" name="Int. J. Syst. Evol. Microbiol.">
        <title>The Global Catalogue of Microorganisms (GCM) 10K type strain sequencing project: providing services to taxonomists for standard genome sequencing and annotation.</title>
        <authorList>
            <consortium name="The Broad Institute Genomics Platform"/>
            <consortium name="The Broad Institute Genome Sequencing Center for Infectious Disease"/>
            <person name="Wu L."/>
            <person name="Ma J."/>
        </authorList>
    </citation>
    <scope>NUCLEOTIDE SEQUENCE [LARGE SCALE GENOMIC DNA]</scope>
    <source>
        <strain evidence="8">KACC 11299</strain>
    </source>
</reference>
<evidence type="ECO:0000259" key="6">
    <source>
        <dbReference type="SMART" id="SM00849"/>
    </source>
</evidence>
<keyword evidence="3" id="KW-0378">Hydrolase</keyword>
<organism evidence="7 8">
    <name type="scientific">Sporosarcina koreensis</name>
    <dbReference type="NCBI Taxonomy" id="334735"/>
    <lineage>
        <taxon>Bacteria</taxon>
        <taxon>Bacillati</taxon>
        <taxon>Bacillota</taxon>
        <taxon>Bacilli</taxon>
        <taxon>Bacillales</taxon>
        <taxon>Caryophanaceae</taxon>
        <taxon>Sporosarcina</taxon>
    </lineage>
</organism>
<evidence type="ECO:0000313" key="7">
    <source>
        <dbReference type="EMBL" id="MFC5603547.1"/>
    </source>
</evidence>
<dbReference type="SMART" id="SM00849">
    <property type="entry name" value="Lactamase_B"/>
    <property type="match status" value="1"/>
</dbReference>
<keyword evidence="4" id="KW-0862">Zinc</keyword>
<evidence type="ECO:0000313" key="8">
    <source>
        <dbReference type="Proteomes" id="UP001596071"/>
    </source>
</evidence>
<dbReference type="Proteomes" id="UP001596071">
    <property type="component" value="Unassembled WGS sequence"/>
</dbReference>
<comment type="caution">
    <text evidence="7">The sequence shown here is derived from an EMBL/GenBank/DDBJ whole genome shotgun (WGS) entry which is preliminary data.</text>
</comment>
<evidence type="ECO:0000256" key="5">
    <source>
        <dbReference type="SAM" id="MobiDB-lite"/>
    </source>
</evidence>
<gene>
    <name evidence="7" type="ORF">ACFPTP_09955</name>
</gene>
<comment type="cofactor">
    <cofactor evidence="1">
        <name>Zn(2+)</name>
        <dbReference type="ChEBI" id="CHEBI:29105"/>
    </cofactor>
</comment>
<dbReference type="Gene3D" id="3.60.15.10">
    <property type="entry name" value="Ribonuclease Z/Hydroxyacylglutathione hydrolase-like"/>
    <property type="match status" value="1"/>
</dbReference>
<accession>A0ABW0TXS3</accession>
<protein>
    <submittedName>
        <fullName evidence="7">MBL fold metallo-hydrolase</fullName>
    </submittedName>
</protein>
<dbReference type="EMBL" id="JBHSNP010000011">
    <property type="protein sequence ID" value="MFC5603547.1"/>
    <property type="molecule type" value="Genomic_DNA"/>
</dbReference>
<keyword evidence="8" id="KW-1185">Reference proteome</keyword>
<dbReference type="InterPro" id="IPR001279">
    <property type="entry name" value="Metallo-B-lactamas"/>
</dbReference>
<dbReference type="SUPFAM" id="SSF56281">
    <property type="entry name" value="Metallo-hydrolase/oxidoreductase"/>
    <property type="match status" value="1"/>
</dbReference>
<evidence type="ECO:0000256" key="3">
    <source>
        <dbReference type="ARBA" id="ARBA00022801"/>
    </source>
</evidence>
<dbReference type="CDD" id="cd06262">
    <property type="entry name" value="metallo-hydrolase-like_MBL-fold"/>
    <property type="match status" value="1"/>
</dbReference>
<feature type="domain" description="Metallo-beta-lactamase" evidence="6">
    <location>
        <begin position="13"/>
        <end position="192"/>
    </location>
</feature>
<proteinExistence type="predicted"/>
<evidence type="ECO:0000256" key="1">
    <source>
        <dbReference type="ARBA" id="ARBA00001947"/>
    </source>
</evidence>
<dbReference type="InterPro" id="IPR051453">
    <property type="entry name" value="MBL_Glyoxalase_II"/>
</dbReference>
<sequence length="212" mass="23562">MLEIRTYPLGPIQTNCYLIFNRDGECLVIDPGEEGDRIIAEIEKTNGEPLAILLTHSHFDHIGAVDRVRNHFDIPVYIHEAEQAWLGNPDLNGSSRYPGLPLVRNEAADQLLQEGELKIGSFRLEIRHTPGHSPGSVSFIFHEAQLAVVGDTLFRGSIGRTDLPGGDTRTLLQSIHDNLLTLDDEFIIYPGHGPSTTPEEEKDMNPFLNGFS</sequence>
<dbReference type="Pfam" id="PF00753">
    <property type="entry name" value="Lactamase_B"/>
    <property type="match status" value="1"/>
</dbReference>
<evidence type="ECO:0000256" key="2">
    <source>
        <dbReference type="ARBA" id="ARBA00022723"/>
    </source>
</evidence>
<name>A0ABW0TXS3_9BACL</name>
<feature type="region of interest" description="Disordered" evidence="5">
    <location>
        <begin position="192"/>
        <end position="212"/>
    </location>
</feature>
<dbReference type="PANTHER" id="PTHR46233:SF3">
    <property type="entry name" value="HYDROXYACYLGLUTATHIONE HYDROLASE GLOC"/>
    <property type="match status" value="1"/>
</dbReference>
<keyword evidence="2" id="KW-0479">Metal-binding</keyword>
<dbReference type="RefSeq" id="WP_381444168.1">
    <property type="nucleotide sequence ID" value="NZ_JBHSNP010000011.1"/>
</dbReference>
<evidence type="ECO:0000256" key="4">
    <source>
        <dbReference type="ARBA" id="ARBA00022833"/>
    </source>
</evidence>
<dbReference type="InterPro" id="IPR036866">
    <property type="entry name" value="RibonucZ/Hydroxyglut_hydro"/>
</dbReference>